<accession>T1KGG8</accession>
<reference evidence="2" key="1">
    <citation type="submission" date="2011-08" db="EMBL/GenBank/DDBJ databases">
        <authorList>
            <person name="Rombauts S."/>
        </authorList>
    </citation>
    <scope>NUCLEOTIDE SEQUENCE</scope>
    <source>
        <strain evidence="2">London</strain>
    </source>
</reference>
<sequence>MKSLMETEQEPDKRWFYVQVKGLMYICSSCYPQLNLSQVIKLLVKFAKVIPIAGIASMTQVDFVFSSWVEAATACHFINNLRNDEVCCLQPRVKASLVKKPDEWFTNREFYIINDQRKVLEKIIKTKNDFNEMDATSTMVTPVKDSKPWLGIYAPNSVIYPQCYLVVSPKFIPSVIAIIKMNLIEMGYTVYIEFEEKIRFDVEDLVKGNIAKFRIGNLQFKLLHENDEHDINIGVEVEERINYMDKVPLCVALMVCKRISSGKHIKNEKSSAVNGYIPPYV</sequence>
<dbReference type="EnsemblMetazoa" id="tetur11g00750.1">
    <property type="protein sequence ID" value="tetur11g00750.1"/>
    <property type="gene ID" value="tetur11g00750"/>
</dbReference>
<organism evidence="1 2">
    <name type="scientific">Tetranychus urticae</name>
    <name type="common">Two-spotted spider mite</name>
    <dbReference type="NCBI Taxonomy" id="32264"/>
    <lineage>
        <taxon>Eukaryota</taxon>
        <taxon>Metazoa</taxon>
        <taxon>Ecdysozoa</taxon>
        <taxon>Arthropoda</taxon>
        <taxon>Chelicerata</taxon>
        <taxon>Arachnida</taxon>
        <taxon>Acari</taxon>
        <taxon>Acariformes</taxon>
        <taxon>Trombidiformes</taxon>
        <taxon>Prostigmata</taxon>
        <taxon>Eleutherengona</taxon>
        <taxon>Raphignathae</taxon>
        <taxon>Tetranychoidea</taxon>
        <taxon>Tetranychidae</taxon>
        <taxon>Tetranychus</taxon>
    </lineage>
</organism>
<protein>
    <submittedName>
        <fullName evidence="1">Uncharacterized protein</fullName>
    </submittedName>
</protein>
<evidence type="ECO:0000313" key="2">
    <source>
        <dbReference type="Proteomes" id="UP000015104"/>
    </source>
</evidence>
<dbReference type="HOGENOM" id="CLU_991519_0_0_1"/>
<dbReference type="EMBL" id="CAEY01000065">
    <property type="status" value="NOT_ANNOTATED_CDS"/>
    <property type="molecule type" value="Genomic_DNA"/>
</dbReference>
<dbReference type="AlphaFoldDB" id="T1KGG8"/>
<reference evidence="1" key="2">
    <citation type="submission" date="2015-06" db="UniProtKB">
        <authorList>
            <consortium name="EnsemblMetazoa"/>
        </authorList>
    </citation>
    <scope>IDENTIFICATION</scope>
</reference>
<evidence type="ECO:0000313" key="1">
    <source>
        <dbReference type="EnsemblMetazoa" id="tetur11g00750.1"/>
    </source>
</evidence>
<keyword evidence="2" id="KW-1185">Reference proteome</keyword>
<proteinExistence type="predicted"/>
<dbReference type="Proteomes" id="UP000015104">
    <property type="component" value="Unassembled WGS sequence"/>
</dbReference>
<name>T1KGG8_TETUR</name>